<feature type="transmembrane region" description="Helical" evidence="1">
    <location>
        <begin position="20"/>
        <end position="41"/>
    </location>
</feature>
<gene>
    <name evidence="2" type="ORF">PRZ01_04645</name>
</gene>
<dbReference type="RefSeq" id="WP_273595590.1">
    <property type="nucleotide sequence ID" value="NZ_JAQQXS010000003.1"/>
</dbReference>
<accession>A0ABT5KRH3</accession>
<comment type="caution">
    <text evidence="2">The sequence shown here is derived from an EMBL/GenBank/DDBJ whole genome shotgun (WGS) entry which is preliminary data.</text>
</comment>
<dbReference type="EMBL" id="JAQQXS010000003">
    <property type="protein sequence ID" value="MDC8784476.1"/>
    <property type="molecule type" value="Genomic_DNA"/>
</dbReference>
<dbReference type="Proteomes" id="UP001219862">
    <property type="component" value="Unassembled WGS sequence"/>
</dbReference>
<keyword evidence="1" id="KW-1133">Transmembrane helix</keyword>
<proteinExistence type="predicted"/>
<name>A0ABT5KRH3_9BURK</name>
<organism evidence="2 3">
    <name type="scientific">Roseateles koreensis</name>
    <dbReference type="NCBI Taxonomy" id="2987526"/>
    <lineage>
        <taxon>Bacteria</taxon>
        <taxon>Pseudomonadati</taxon>
        <taxon>Pseudomonadota</taxon>
        <taxon>Betaproteobacteria</taxon>
        <taxon>Burkholderiales</taxon>
        <taxon>Sphaerotilaceae</taxon>
        <taxon>Roseateles</taxon>
    </lineage>
</organism>
<protein>
    <recommendedName>
        <fullName evidence="4">Type IV pilus assembly protein PilV</fullName>
    </recommendedName>
</protein>
<reference evidence="2 3" key="1">
    <citation type="submission" date="2022-10" db="EMBL/GenBank/DDBJ databases">
        <title>paucibacter sp. hw8 Genome sequencing.</title>
        <authorList>
            <person name="Park S."/>
        </authorList>
    </citation>
    <scope>NUCLEOTIDE SEQUENCE [LARGE SCALE GENOMIC DNA]</scope>
    <source>
        <strain evidence="3">hw8</strain>
    </source>
</reference>
<evidence type="ECO:0008006" key="4">
    <source>
        <dbReference type="Google" id="ProtNLM"/>
    </source>
</evidence>
<keyword evidence="1" id="KW-0812">Transmembrane</keyword>
<keyword evidence="1" id="KW-0472">Membrane</keyword>
<sequence length="412" mass="43189">MNRPARPSLNTPQHGARGVALLEALVALLIMAFGMLALVGLQSNLRHSSDLAKQRGEAVRLAQQEMEKLRSYSQLATPNPANANTLAFDDIATPGSDGVVATFDNGTNATFTVTRTVVDSVEPIRKSIRVEVSWLDRSEGTQTVSLDSVLSRADPLLGGALGIAPVSSPLRRPANREASIPTNAKDLGDGSSAFKPLASGDVVWVFNNLTGVITGICNIPSTPTSNLAAADVAACRGNAFGYLLSGFVRFSDHSPSDPGNPIGQAIPMGLNLALTTSSSMMPSYQCFSDTPLTTPATQTYVSYYCVVYPNSGTPPIWSGQLTLTGIPLTGQSNGSGTSARNICRYSADYDGNGSISNAEHPLSYSKVSGALTRQNFLVIPGSENCPAGHAIDASLGFFSNTATVLHQPNGVR</sequence>
<keyword evidence="3" id="KW-1185">Reference proteome</keyword>
<evidence type="ECO:0000256" key="1">
    <source>
        <dbReference type="SAM" id="Phobius"/>
    </source>
</evidence>
<evidence type="ECO:0000313" key="2">
    <source>
        <dbReference type="EMBL" id="MDC8784476.1"/>
    </source>
</evidence>
<evidence type="ECO:0000313" key="3">
    <source>
        <dbReference type="Proteomes" id="UP001219862"/>
    </source>
</evidence>